<evidence type="ECO:0000313" key="12">
    <source>
        <dbReference type="EMBL" id="TNH42381.1"/>
    </source>
</evidence>
<feature type="transmembrane region" description="Helical" evidence="9">
    <location>
        <begin position="37"/>
        <end position="58"/>
    </location>
</feature>
<evidence type="ECO:0000256" key="1">
    <source>
        <dbReference type="ARBA" id="ARBA00004377"/>
    </source>
</evidence>
<evidence type="ECO:0000256" key="9">
    <source>
        <dbReference type="RuleBase" id="RU365093"/>
    </source>
</evidence>
<evidence type="ECO:0000256" key="5">
    <source>
        <dbReference type="ARBA" id="ARBA00022519"/>
    </source>
</evidence>
<dbReference type="EMBL" id="SBIJ01000038">
    <property type="protein sequence ID" value="TNH42381.1"/>
    <property type="molecule type" value="Genomic_DNA"/>
</dbReference>
<reference evidence="12 13" key="1">
    <citation type="submission" date="2019-01" db="EMBL/GenBank/DDBJ databases">
        <title>Draft genome assembly of Photorhabdus luminescens subsp. sonorensis Caborca.</title>
        <authorList>
            <person name="Duong D.A."/>
            <person name="Espinosa-Artiles P."/>
            <person name="Orozco R.A."/>
            <person name="Molnar I."/>
            <person name="Stock P."/>
        </authorList>
    </citation>
    <scope>NUCLEOTIDE SEQUENCE [LARGE SCALE GENOMIC DNA]</scope>
    <source>
        <strain evidence="12 13">Caborca</strain>
    </source>
</reference>
<dbReference type="GO" id="GO:0015031">
    <property type="term" value="P:protein transport"/>
    <property type="evidence" value="ECO:0007669"/>
    <property type="project" value="InterPro"/>
</dbReference>
<gene>
    <name evidence="12" type="ORF">EP164_17185</name>
</gene>
<keyword evidence="5 9" id="KW-0997">Cell inner membrane</keyword>
<evidence type="ECO:0000313" key="13">
    <source>
        <dbReference type="Proteomes" id="UP000307592"/>
    </source>
</evidence>
<dbReference type="RefSeq" id="WP_139656577.1">
    <property type="nucleotide sequence ID" value="NZ_CAWOQH010000164.1"/>
</dbReference>
<evidence type="ECO:0000259" key="11">
    <source>
        <dbReference type="Pfam" id="PF26002"/>
    </source>
</evidence>
<dbReference type="AlphaFoldDB" id="A0A5C4RF72"/>
<dbReference type="Pfam" id="PF26002">
    <property type="entry name" value="Beta-barrel_AprE"/>
    <property type="match status" value="1"/>
</dbReference>
<proteinExistence type="inferred from homology"/>
<feature type="coiled-coil region" evidence="10">
    <location>
        <begin position="154"/>
        <end position="181"/>
    </location>
</feature>
<evidence type="ECO:0000256" key="6">
    <source>
        <dbReference type="ARBA" id="ARBA00022692"/>
    </source>
</evidence>
<dbReference type="InterPro" id="IPR010129">
    <property type="entry name" value="T1SS_HlyD"/>
</dbReference>
<dbReference type="Gene3D" id="2.40.30.170">
    <property type="match status" value="1"/>
</dbReference>
<keyword evidence="7 9" id="KW-1133">Transmembrane helix</keyword>
<feature type="domain" description="AprE-like beta-barrel" evidence="11">
    <location>
        <begin position="340"/>
        <end position="427"/>
    </location>
</feature>
<keyword evidence="6 9" id="KW-0812">Transmembrane</keyword>
<evidence type="ECO:0000256" key="4">
    <source>
        <dbReference type="ARBA" id="ARBA00022475"/>
    </source>
</evidence>
<accession>A0A5C4RF72</accession>
<dbReference type="Proteomes" id="UP000307592">
    <property type="component" value="Unassembled WGS sequence"/>
</dbReference>
<protein>
    <recommendedName>
        <fullName evidence="9">Membrane fusion protein (MFP) family protein</fullName>
    </recommendedName>
</protein>
<keyword evidence="10" id="KW-0175">Coiled coil</keyword>
<dbReference type="InterPro" id="IPR058982">
    <property type="entry name" value="Beta-barrel_AprE"/>
</dbReference>
<evidence type="ECO:0000256" key="2">
    <source>
        <dbReference type="ARBA" id="ARBA00009477"/>
    </source>
</evidence>
<dbReference type="GO" id="GO:0005886">
    <property type="term" value="C:plasma membrane"/>
    <property type="evidence" value="ECO:0007669"/>
    <property type="project" value="UniProtKB-SubCell"/>
</dbReference>
<comment type="caution">
    <text evidence="12">The sequence shown here is derived from an EMBL/GenBank/DDBJ whole genome shotgun (WGS) entry which is preliminary data.</text>
</comment>
<keyword evidence="3 9" id="KW-0813">Transport</keyword>
<dbReference type="PANTHER" id="PTHR30386">
    <property type="entry name" value="MEMBRANE FUSION SUBUNIT OF EMRAB-TOLC MULTIDRUG EFFLUX PUMP"/>
    <property type="match status" value="1"/>
</dbReference>
<keyword evidence="4 9" id="KW-1003">Cell membrane</keyword>
<feature type="coiled-coil region" evidence="10">
    <location>
        <begin position="218"/>
        <end position="297"/>
    </location>
</feature>
<comment type="subcellular location">
    <subcellularLocation>
        <location evidence="1 9">Cell inner membrane</location>
        <topology evidence="1 9">Single-pass membrane protein</topology>
    </subcellularLocation>
</comment>
<evidence type="ECO:0000256" key="3">
    <source>
        <dbReference type="ARBA" id="ARBA00022448"/>
    </source>
</evidence>
<evidence type="ECO:0000256" key="7">
    <source>
        <dbReference type="ARBA" id="ARBA00022989"/>
    </source>
</evidence>
<organism evidence="12 13">
    <name type="scientific">Photorhabdus luminescens subsp. sonorensis</name>
    <dbReference type="NCBI Taxonomy" id="1173677"/>
    <lineage>
        <taxon>Bacteria</taxon>
        <taxon>Pseudomonadati</taxon>
        <taxon>Pseudomonadota</taxon>
        <taxon>Gammaproteobacteria</taxon>
        <taxon>Enterobacterales</taxon>
        <taxon>Morganellaceae</taxon>
        <taxon>Photorhabdus</taxon>
    </lineage>
</organism>
<dbReference type="PANTHER" id="PTHR30386:SF27">
    <property type="entry name" value="MEMBRANE FUSION PROTEIN (MFP) FAMILY PROTEIN"/>
    <property type="match status" value="1"/>
</dbReference>
<evidence type="ECO:0000256" key="10">
    <source>
        <dbReference type="SAM" id="Coils"/>
    </source>
</evidence>
<dbReference type="PRINTS" id="PR01490">
    <property type="entry name" value="RTXTOXIND"/>
</dbReference>
<sequence length="451" mass="51446">MIKAFKDKIKTRLRPCPQHYDFLPTHLALSQRPPSPFARYTAITLSVGVIIALLWAYLGKLDVQATATGRLLVSGRSQIIQAYEQSRVTAIHVQNGQRVTKDAPLLTLDTLGVNQDIARLLKQIEYQAHEKIRYHALTEEQAPKEQELFQTLPISQQAQVVENYSREKREYEASVTNLKAEMNVNLSSQQSRKSDINALTKLRQNISQRLKARQTLSQKQVISKVEYLEQEKEFLETERLITQQNAELNVLQSQYLSLEERLNSLKTQKEREWFDKRKQAEVQLVVLEQELAKAQVREQLEVIRSPVTGTVQQLSVHTLGAVLQPAQNLMVIVPDDNVQLAEVQILNKDTGFIHPGQQVTVKVDAFPYTRYGTIDGELLSISRDSTTDERLGLVFPAQISLKSNNIVIDNTRVDITPGMSIVAEIKTDQRRVIDYLLSPIREYQSEALREK</sequence>
<keyword evidence="8 9" id="KW-0472">Membrane</keyword>
<dbReference type="NCBIfam" id="TIGR01843">
    <property type="entry name" value="type_I_hlyD"/>
    <property type="match status" value="1"/>
</dbReference>
<name>A0A5C4RF72_PHOLU</name>
<dbReference type="InterPro" id="IPR050739">
    <property type="entry name" value="MFP"/>
</dbReference>
<evidence type="ECO:0000256" key="8">
    <source>
        <dbReference type="ARBA" id="ARBA00023136"/>
    </source>
</evidence>
<comment type="similarity">
    <text evidence="2 9">Belongs to the membrane fusion protein (MFP) (TC 8.A.1) family.</text>
</comment>